<proteinExistence type="predicted"/>
<accession>A0A0K2V1X2</accession>
<name>A0A0K2V1X2_LEPSM</name>
<dbReference type="EMBL" id="HACA01026610">
    <property type="protein sequence ID" value="CDW43971.1"/>
    <property type="molecule type" value="Transcribed_RNA"/>
</dbReference>
<feature type="non-terminal residue" evidence="1">
    <location>
        <position position="1"/>
    </location>
</feature>
<reference evidence="1" key="1">
    <citation type="submission" date="2014-05" db="EMBL/GenBank/DDBJ databases">
        <authorList>
            <person name="Chronopoulou M."/>
        </authorList>
    </citation>
    <scope>NUCLEOTIDE SEQUENCE</scope>
    <source>
        <tissue evidence="1">Whole organism</tissue>
    </source>
</reference>
<organism evidence="1">
    <name type="scientific">Lepeophtheirus salmonis</name>
    <name type="common">Salmon louse</name>
    <name type="synonym">Caligus salmonis</name>
    <dbReference type="NCBI Taxonomy" id="72036"/>
    <lineage>
        <taxon>Eukaryota</taxon>
        <taxon>Metazoa</taxon>
        <taxon>Ecdysozoa</taxon>
        <taxon>Arthropoda</taxon>
        <taxon>Crustacea</taxon>
        <taxon>Multicrustacea</taxon>
        <taxon>Hexanauplia</taxon>
        <taxon>Copepoda</taxon>
        <taxon>Siphonostomatoida</taxon>
        <taxon>Caligidae</taxon>
        <taxon>Lepeophtheirus</taxon>
    </lineage>
</organism>
<evidence type="ECO:0000313" key="1">
    <source>
        <dbReference type="EMBL" id="CDW43971.1"/>
    </source>
</evidence>
<sequence length="64" mass="7390">FEANNYNNAILLHSISSIRLESRVLVFSLLQVTTTYIPVSYNKNNCLPRVYMCAYSFILNTQNI</sequence>
<dbReference type="AlphaFoldDB" id="A0A0K2V1X2"/>
<protein>
    <submittedName>
        <fullName evidence="1">Uncharacterized protein</fullName>
    </submittedName>
</protein>